<feature type="coiled-coil region" evidence="1">
    <location>
        <begin position="71"/>
        <end position="198"/>
    </location>
</feature>
<gene>
    <name evidence="4" type="primary">LOC114849071</name>
</gene>
<sequence length="346" mass="39549">MMEEVFTMMAYDAQAVEQMSEQEILACLGAETGPTFTQVPSKKAKLKKGRLQIMEDEEDPLDKYLTVLWPRQKENRRLQEASLRLEQENDSLAHRLISSKVALRNALDTAEDRVDELAKDLLQSMQQLQASEEERRRKEEEAATLKQVFRRELEKSEQEVKRSAVIVADYKQICAQLTKRLEQQQAAYRDEIDSLKRAVEACPRCRRAAGAERPSTPESEVTEPGREEDGTGPRPERDRERESVRAQIRELEQELAQTKLQMVEANCKIQELEHQKGVLANELNEAKNSWISKAFTSLRTSTKGLSSPRDGAPAAGRSRHAAPLSGWRTKRLWPHRDKEEDADLDA</sequence>
<dbReference type="PANTHER" id="PTHR47728:SF1">
    <property type="entry name" value="RAB GTPASE ACTIVATING PROTEIN 1 LIKE"/>
    <property type="match status" value="1"/>
</dbReference>
<feature type="compositionally biased region" description="Basic and acidic residues" evidence="2">
    <location>
        <begin position="223"/>
        <end position="244"/>
    </location>
</feature>
<accession>A0A8M1H9K2</accession>
<dbReference type="PANTHER" id="PTHR47728">
    <property type="entry name" value="RAB GTPASE-ACTIVATING PROTEIN 1-LIKE"/>
    <property type="match status" value="1"/>
</dbReference>
<proteinExistence type="predicted"/>
<evidence type="ECO:0000313" key="4">
    <source>
        <dbReference type="RefSeq" id="XP_040925118.1"/>
    </source>
</evidence>
<feature type="region of interest" description="Disordered" evidence="2">
    <location>
        <begin position="205"/>
        <end position="244"/>
    </location>
</feature>
<reference evidence="4" key="1">
    <citation type="submission" date="2025-08" db="UniProtKB">
        <authorList>
            <consortium name="RefSeq"/>
        </authorList>
    </citation>
    <scope>IDENTIFICATION</scope>
</reference>
<dbReference type="GeneID" id="114849071"/>
<name>A0A8M1H9K2_BETSP</name>
<protein>
    <submittedName>
        <fullName evidence="4">Rab GTPase-activating protein 1-like isoform X1</fullName>
    </submittedName>
</protein>
<keyword evidence="1" id="KW-0175">Coiled coil</keyword>
<dbReference type="OrthoDB" id="295078at2759"/>
<organism evidence="3 4">
    <name type="scientific">Betta splendens</name>
    <name type="common">Siamese fighting fish</name>
    <dbReference type="NCBI Taxonomy" id="158456"/>
    <lineage>
        <taxon>Eukaryota</taxon>
        <taxon>Metazoa</taxon>
        <taxon>Chordata</taxon>
        <taxon>Craniata</taxon>
        <taxon>Vertebrata</taxon>
        <taxon>Euteleostomi</taxon>
        <taxon>Actinopterygii</taxon>
        <taxon>Neopterygii</taxon>
        <taxon>Teleostei</taxon>
        <taxon>Neoteleostei</taxon>
        <taxon>Acanthomorphata</taxon>
        <taxon>Anabantaria</taxon>
        <taxon>Anabantiformes</taxon>
        <taxon>Anabantoidei</taxon>
        <taxon>Osphronemidae</taxon>
        <taxon>Betta</taxon>
    </lineage>
</organism>
<keyword evidence="3" id="KW-1185">Reference proteome</keyword>
<dbReference type="AlphaFoldDB" id="A0A8M1H9K2"/>
<dbReference type="RefSeq" id="XP_040925118.1">
    <property type="nucleotide sequence ID" value="XM_041069184.2"/>
</dbReference>
<dbReference type="Proteomes" id="UP000515150">
    <property type="component" value="Chromosome 22"/>
</dbReference>
<feature type="region of interest" description="Disordered" evidence="2">
    <location>
        <begin position="299"/>
        <end position="346"/>
    </location>
</feature>
<evidence type="ECO:0000313" key="3">
    <source>
        <dbReference type="Proteomes" id="UP000515150"/>
    </source>
</evidence>
<evidence type="ECO:0000256" key="1">
    <source>
        <dbReference type="SAM" id="Coils"/>
    </source>
</evidence>
<evidence type="ECO:0000256" key="2">
    <source>
        <dbReference type="SAM" id="MobiDB-lite"/>
    </source>
</evidence>